<evidence type="ECO:0000256" key="1">
    <source>
        <dbReference type="ARBA" id="ARBA00022694"/>
    </source>
</evidence>
<dbReference type="AlphaFoldDB" id="A0A369WSN9"/>
<comment type="caution">
    <text evidence="12">The sequence shown here is derived from an EMBL/GenBank/DDBJ whole genome shotgun (WGS) entry which is preliminary data.</text>
</comment>
<dbReference type="SUPFAM" id="SSF55120">
    <property type="entry name" value="Pseudouridine synthase"/>
    <property type="match status" value="1"/>
</dbReference>
<proteinExistence type="predicted"/>
<reference evidence="12 13" key="1">
    <citation type="submission" date="2018-07" db="EMBL/GenBank/DDBJ databases">
        <title>Motiliproteus coralliicola sp. nov., a bacterium isolated from Coral.</title>
        <authorList>
            <person name="Wang G."/>
        </authorList>
    </citation>
    <scope>NUCLEOTIDE SEQUENCE [LARGE SCALE GENOMIC DNA]</scope>
    <source>
        <strain evidence="12 13">C34</strain>
    </source>
</reference>
<comment type="function">
    <text evidence="4">Responsible for synthesis of pseudouridine from uracil-65 in transfer RNAs.</text>
</comment>
<keyword evidence="1" id="KW-0819">tRNA processing</keyword>
<dbReference type="PANTHER" id="PTHR21600">
    <property type="entry name" value="MITOCHONDRIAL RNA PSEUDOURIDINE SYNTHASE"/>
    <property type="match status" value="1"/>
</dbReference>
<dbReference type="GO" id="GO:0000455">
    <property type="term" value="P:enzyme-directed rRNA pseudouridine synthesis"/>
    <property type="evidence" value="ECO:0007669"/>
    <property type="project" value="TreeGrafter"/>
</dbReference>
<dbReference type="GO" id="GO:0008033">
    <property type="term" value="P:tRNA processing"/>
    <property type="evidence" value="ECO:0007669"/>
    <property type="project" value="UniProtKB-KW"/>
</dbReference>
<dbReference type="Gene3D" id="3.30.2350.10">
    <property type="entry name" value="Pseudouridine synthase"/>
    <property type="match status" value="1"/>
</dbReference>
<feature type="domain" description="Pseudouridine synthase RsuA/RluA-like" evidence="11">
    <location>
        <begin position="13"/>
        <end position="173"/>
    </location>
</feature>
<dbReference type="InterPro" id="IPR006224">
    <property type="entry name" value="PsdUridine_synth_RluA-like_CS"/>
</dbReference>
<dbReference type="GO" id="GO:0160149">
    <property type="term" value="F:tRNA pseudouridine(65) synthase activity"/>
    <property type="evidence" value="ECO:0007669"/>
    <property type="project" value="UniProtKB-EC"/>
</dbReference>
<dbReference type="GO" id="GO:0003723">
    <property type="term" value="F:RNA binding"/>
    <property type="evidence" value="ECO:0007669"/>
    <property type="project" value="InterPro"/>
</dbReference>
<evidence type="ECO:0000256" key="9">
    <source>
        <dbReference type="ARBA" id="ARBA00043049"/>
    </source>
</evidence>
<evidence type="ECO:0000313" key="12">
    <source>
        <dbReference type="EMBL" id="RDE24702.1"/>
    </source>
</evidence>
<dbReference type="Proteomes" id="UP000253769">
    <property type="component" value="Unassembled WGS sequence"/>
</dbReference>
<dbReference type="EC" id="5.4.99.26" evidence="5"/>
<keyword evidence="13" id="KW-1185">Reference proteome</keyword>
<dbReference type="InterPro" id="IPR006145">
    <property type="entry name" value="PsdUridine_synth_RsuA/RluA"/>
</dbReference>
<dbReference type="InterPro" id="IPR050188">
    <property type="entry name" value="RluA_PseudoU_synthase"/>
</dbReference>
<keyword evidence="2" id="KW-0413">Isomerase</keyword>
<evidence type="ECO:0000256" key="5">
    <source>
        <dbReference type="ARBA" id="ARBA00038943"/>
    </source>
</evidence>
<accession>A0A369WSN9</accession>
<name>A0A369WSN9_9GAMM</name>
<organism evidence="12 13">
    <name type="scientific">Motiliproteus coralliicola</name>
    <dbReference type="NCBI Taxonomy" id="2283196"/>
    <lineage>
        <taxon>Bacteria</taxon>
        <taxon>Pseudomonadati</taxon>
        <taxon>Pseudomonadota</taxon>
        <taxon>Gammaproteobacteria</taxon>
        <taxon>Oceanospirillales</taxon>
        <taxon>Oceanospirillaceae</taxon>
        <taxon>Motiliproteus</taxon>
    </lineage>
</organism>
<evidence type="ECO:0000256" key="6">
    <source>
        <dbReference type="ARBA" id="ARBA00040675"/>
    </source>
</evidence>
<evidence type="ECO:0000256" key="7">
    <source>
        <dbReference type="ARBA" id="ARBA00041803"/>
    </source>
</evidence>
<evidence type="ECO:0000256" key="8">
    <source>
        <dbReference type="ARBA" id="ARBA00041975"/>
    </source>
</evidence>
<evidence type="ECO:0000256" key="3">
    <source>
        <dbReference type="ARBA" id="ARBA00036607"/>
    </source>
</evidence>
<sequence length="273" mass="31600">MNEQLDILYLDDDIVVIDKPSGLLVHRSPIDRRERRFALQLLRDQLGQRVYPAHRLDKPTSGLLVFGLHSDAASRLQQQFRDRRISKTYHAVVRGYLDDAGRIDSPLSDKREAIEKGGSDQVRPPQSALTEFRTVDRVELPIPLGRYSSSRYSWVELKPHTGRKHQLRRHMKQSAHHIIGDTRYGDGKHNQLFRDQFDNRRLLLFATQLCFEHPFETGRWLQLDARVPAELQPLFDALSWSRLDRHGVSDIDPPEQFLAEPSEERSSDIGNSP</sequence>
<evidence type="ECO:0000256" key="2">
    <source>
        <dbReference type="ARBA" id="ARBA00023235"/>
    </source>
</evidence>
<gene>
    <name evidence="12" type="ORF">DV711_03695</name>
</gene>
<protein>
    <recommendedName>
        <fullName evidence="6">tRNA pseudouridine synthase C</fullName>
        <ecNumber evidence="5">5.4.99.26</ecNumber>
    </recommendedName>
    <alternativeName>
        <fullName evidence="8">tRNA pseudouridine(65) synthase</fullName>
    </alternativeName>
    <alternativeName>
        <fullName evidence="9">tRNA pseudouridylate synthase C</fullName>
    </alternativeName>
    <alternativeName>
        <fullName evidence="7">tRNA-uridine isomerase C</fullName>
    </alternativeName>
</protein>
<evidence type="ECO:0000259" key="11">
    <source>
        <dbReference type="Pfam" id="PF00849"/>
    </source>
</evidence>
<dbReference type="InterPro" id="IPR020103">
    <property type="entry name" value="PsdUridine_synth_cat_dom_sf"/>
</dbReference>
<dbReference type="Pfam" id="PF00849">
    <property type="entry name" value="PseudoU_synth_2"/>
    <property type="match status" value="1"/>
</dbReference>
<dbReference type="PANTHER" id="PTHR21600:SF56">
    <property type="entry name" value="TRNA PSEUDOURIDINE SYNTHASE C"/>
    <property type="match status" value="1"/>
</dbReference>
<feature type="region of interest" description="Disordered" evidence="10">
    <location>
        <begin position="250"/>
        <end position="273"/>
    </location>
</feature>
<dbReference type="EMBL" id="QQOH01000001">
    <property type="protein sequence ID" value="RDE24702.1"/>
    <property type="molecule type" value="Genomic_DNA"/>
</dbReference>
<evidence type="ECO:0000256" key="4">
    <source>
        <dbReference type="ARBA" id="ARBA00037670"/>
    </source>
</evidence>
<dbReference type="OrthoDB" id="9807829at2"/>
<dbReference type="PROSITE" id="PS01129">
    <property type="entry name" value="PSI_RLU"/>
    <property type="match status" value="1"/>
</dbReference>
<evidence type="ECO:0000256" key="10">
    <source>
        <dbReference type="SAM" id="MobiDB-lite"/>
    </source>
</evidence>
<dbReference type="RefSeq" id="WP_114694289.1">
    <property type="nucleotide sequence ID" value="NZ_QQOH01000001.1"/>
</dbReference>
<evidence type="ECO:0000313" key="13">
    <source>
        <dbReference type="Proteomes" id="UP000253769"/>
    </source>
</evidence>
<comment type="catalytic activity">
    <reaction evidence="3">
        <text>uridine(65) in tRNA = pseudouridine(65) in tRNA</text>
        <dbReference type="Rhea" id="RHEA:42536"/>
        <dbReference type="Rhea" id="RHEA-COMP:10103"/>
        <dbReference type="Rhea" id="RHEA-COMP:10104"/>
        <dbReference type="ChEBI" id="CHEBI:65314"/>
        <dbReference type="ChEBI" id="CHEBI:65315"/>
        <dbReference type="EC" id="5.4.99.26"/>
    </reaction>
</comment>